<feature type="non-terminal residue" evidence="1">
    <location>
        <position position="66"/>
    </location>
</feature>
<dbReference type="InterPro" id="IPR036574">
    <property type="entry name" value="Scorpion_toxin-like_sf"/>
</dbReference>
<evidence type="ECO:0000313" key="2">
    <source>
        <dbReference type="Proteomes" id="UP000837857"/>
    </source>
</evidence>
<dbReference type="SUPFAM" id="SSF57095">
    <property type="entry name" value="Scorpion toxin-like"/>
    <property type="match status" value="1"/>
</dbReference>
<sequence>MSLSQLVHQLQQAVYEIITTKKVSAVSQSKKTQCRRECSEMCLLRGQTSGACLHKSCYCGGQVSSP</sequence>
<protein>
    <submittedName>
        <fullName evidence="1">Uncharacterized protein</fullName>
    </submittedName>
</protein>
<organism evidence="1 2">
    <name type="scientific">Iphiclides podalirius</name>
    <name type="common">scarce swallowtail</name>
    <dbReference type="NCBI Taxonomy" id="110791"/>
    <lineage>
        <taxon>Eukaryota</taxon>
        <taxon>Metazoa</taxon>
        <taxon>Ecdysozoa</taxon>
        <taxon>Arthropoda</taxon>
        <taxon>Hexapoda</taxon>
        <taxon>Insecta</taxon>
        <taxon>Pterygota</taxon>
        <taxon>Neoptera</taxon>
        <taxon>Endopterygota</taxon>
        <taxon>Lepidoptera</taxon>
        <taxon>Glossata</taxon>
        <taxon>Ditrysia</taxon>
        <taxon>Papilionoidea</taxon>
        <taxon>Papilionidae</taxon>
        <taxon>Papilioninae</taxon>
        <taxon>Iphiclides</taxon>
    </lineage>
</organism>
<dbReference type="Proteomes" id="UP000837857">
    <property type="component" value="Chromosome 3"/>
</dbReference>
<gene>
    <name evidence="1" type="ORF">IPOD504_LOCUS12617</name>
</gene>
<proteinExistence type="predicted"/>
<evidence type="ECO:0000313" key="1">
    <source>
        <dbReference type="EMBL" id="CAH2063655.1"/>
    </source>
</evidence>
<name>A0ABN8IQY5_9NEOP</name>
<dbReference type="EMBL" id="OW152815">
    <property type="protein sequence ID" value="CAH2063655.1"/>
    <property type="molecule type" value="Genomic_DNA"/>
</dbReference>
<keyword evidence="2" id="KW-1185">Reference proteome</keyword>
<accession>A0ABN8IQY5</accession>
<reference evidence="1" key="1">
    <citation type="submission" date="2022-03" db="EMBL/GenBank/DDBJ databases">
        <authorList>
            <person name="Martin H S."/>
        </authorList>
    </citation>
    <scope>NUCLEOTIDE SEQUENCE</scope>
</reference>